<dbReference type="InterPro" id="IPR016117">
    <property type="entry name" value="ArgJ-like_dom_sf"/>
</dbReference>
<accession>A0A329VI71</accession>
<reference evidence="2 3" key="1">
    <citation type="journal article" date="2018" name="Int. J. Syst. Evol. Microbiol.">
        <title>Whole-genome-based revisit of Photorhabdus phylogeny: proposal for the elevation of most Photorhabdus subspecies to the species level and description of one novel species Photorhabdus bodei sp. nov., and one novel subspecies Photorhabdus laumondii subsp. clarkei subsp. nov.</title>
        <authorList>
            <person name="Machado R.A.R."/>
            <person name="Wuthrich D."/>
            <person name="Kuhnert P."/>
            <person name="Arce C.C.M."/>
            <person name="Thonen L."/>
            <person name="Ruiz C."/>
            <person name="Zhang X."/>
            <person name="Robert C.A.M."/>
            <person name="Karimi J."/>
            <person name="Kamali S."/>
            <person name="Ma J."/>
            <person name="Bruggmann R."/>
            <person name="Erb M."/>
        </authorList>
    </citation>
    <scope>NUCLEOTIDE SEQUENCE [LARGE SCALE GENOMIC DNA]</scope>
    <source>
        <strain evidence="2 3">BOJ-47</strain>
    </source>
</reference>
<dbReference type="SUPFAM" id="SSF56266">
    <property type="entry name" value="DmpA/ArgJ-like"/>
    <property type="match status" value="1"/>
</dbReference>
<dbReference type="Proteomes" id="UP000250870">
    <property type="component" value="Unassembled WGS sequence"/>
</dbReference>
<dbReference type="Gene3D" id="3.60.70.12">
    <property type="entry name" value="L-amino peptidase D-ALA esterase/amidase"/>
    <property type="match status" value="1"/>
</dbReference>
<dbReference type="CDD" id="cd02252">
    <property type="entry name" value="nylC_like"/>
    <property type="match status" value="1"/>
</dbReference>
<protein>
    <submittedName>
        <fullName evidence="2">Peptidase S58</fullName>
    </submittedName>
</protein>
<dbReference type="RefSeq" id="WP_113025185.1">
    <property type="nucleotide sequence ID" value="NZ_CAWNWQ010000006.1"/>
</dbReference>
<comment type="caution">
    <text evidence="2">The sequence shown here is derived from an EMBL/GenBank/DDBJ whole genome shotgun (WGS) entry which is preliminary data.</text>
</comment>
<dbReference type="EMBL" id="NSCI01000006">
    <property type="protein sequence ID" value="RAW91920.1"/>
    <property type="molecule type" value="Genomic_DNA"/>
</dbReference>
<dbReference type="GO" id="GO:0004177">
    <property type="term" value="F:aminopeptidase activity"/>
    <property type="evidence" value="ECO:0007669"/>
    <property type="project" value="TreeGrafter"/>
</dbReference>
<evidence type="ECO:0000313" key="3">
    <source>
        <dbReference type="Proteomes" id="UP000250870"/>
    </source>
</evidence>
<comment type="similarity">
    <text evidence="1">Belongs to the peptidase S58 family.</text>
</comment>
<sequence>MHKTNGTILDVPGVKVGHAEDELQQTGCSIIIFDDGAVCGVDVRGSAPGTRETELLDPINTVQKVNAVVLSGGSAFGLDSASGVMRYLEERKKGFDVGVAVVPIVPAAIIFDLNFGDPAVRPDAKMGYLAAQNASVNPFPSGNIGAGTGATIGKMAGFDKAMKGGLGTASVKLPDGLTIGAMVVVNAVGEIRDPKNGKTIAGACDENGHLIDLIPYIIKNNKDNNFTQGTNTTIGIICCNANMNKSQMKKVTQMAHDGLARTIYPVHTMSDGDTIFAAATGGVDSSVNIVGILAAEVMAAAVLDAVKSAKSKFGVRGYADLALSI</sequence>
<gene>
    <name evidence="2" type="ORF">CKY01_07030</name>
</gene>
<dbReference type="PANTHER" id="PTHR36512">
    <property type="entry name" value="D-AMINOPEPTIDASE"/>
    <property type="match status" value="1"/>
</dbReference>
<dbReference type="InterPro" id="IPR005321">
    <property type="entry name" value="Peptidase_S58_DmpA"/>
</dbReference>
<dbReference type="AlphaFoldDB" id="A0A329VI71"/>
<evidence type="ECO:0000313" key="2">
    <source>
        <dbReference type="EMBL" id="RAW91920.1"/>
    </source>
</evidence>
<dbReference type="PANTHER" id="PTHR36512:SF3">
    <property type="entry name" value="BLR5678 PROTEIN"/>
    <property type="match status" value="1"/>
</dbReference>
<proteinExistence type="inferred from homology"/>
<organism evidence="2 3">
    <name type="scientific">Photorhabdus laumondii subsp. clarkei</name>
    <dbReference type="NCBI Taxonomy" id="2029685"/>
    <lineage>
        <taxon>Bacteria</taxon>
        <taxon>Pseudomonadati</taxon>
        <taxon>Pseudomonadota</taxon>
        <taxon>Gammaproteobacteria</taxon>
        <taxon>Enterobacterales</taxon>
        <taxon>Morganellaceae</taxon>
        <taxon>Photorhabdus</taxon>
    </lineage>
</organism>
<evidence type="ECO:0000256" key="1">
    <source>
        <dbReference type="ARBA" id="ARBA00007068"/>
    </source>
</evidence>
<dbReference type="Pfam" id="PF03576">
    <property type="entry name" value="Peptidase_S58"/>
    <property type="match status" value="1"/>
</dbReference>
<name>A0A329VI71_9GAMM</name>